<name>A0A1H8TFX6_9FIRM</name>
<sequence>MADIMITAKEVKGHCAAGLKAGDKVVLRGATISLQESDAVCSFAFANLYPAVFAARLGKDLKELGLTTRTVQCIDPGPPYSEGGTVLFEVKII</sequence>
<dbReference type="NCBIfam" id="TIGR04076">
    <property type="entry name" value="TIGR04076 family protein"/>
    <property type="match status" value="1"/>
</dbReference>
<proteinExistence type="predicted"/>
<evidence type="ECO:0000313" key="1">
    <source>
        <dbReference type="EMBL" id="SEO89817.1"/>
    </source>
</evidence>
<dbReference type="RefSeq" id="WP_091745315.1">
    <property type="nucleotide sequence ID" value="NZ_FODY01000006.1"/>
</dbReference>
<protein>
    <submittedName>
        <fullName evidence="1">TIGR04076 family protein</fullName>
    </submittedName>
</protein>
<evidence type="ECO:0000313" key="2">
    <source>
        <dbReference type="Proteomes" id="UP000198847"/>
    </source>
</evidence>
<dbReference type="EMBL" id="FODY01000006">
    <property type="protein sequence ID" value="SEO89817.1"/>
    <property type="molecule type" value="Genomic_DNA"/>
</dbReference>
<keyword evidence="2" id="KW-1185">Reference proteome</keyword>
<dbReference type="InterPro" id="IPR023811">
    <property type="entry name" value="CHP04076"/>
</dbReference>
<organism evidence="1 2">
    <name type="scientific">Propionispora vibrioides</name>
    <dbReference type="NCBI Taxonomy" id="112903"/>
    <lineage>
        <taxon>Bacteria</taxon>
        <taxon>Bacillati</taxon>
        <taxon>Bacillota</taxon>
        <taxon>Negativicutes</taxon>
        <taxon>Selenomonadales</taxon>
        <taxon>Sporomusaceae</taxon>
        <taxon>Propionispora</taxon>
    </lineage>
</organism>
<accession>A0A1H8TFX6</accession>
<reference evidence="1 2" key="1">
    <citation type="submission" date="2016-10" db="EMBL/GenBank/DDBJ databases">
        <authorList>
            <person name="de Groot N.N."/>
        </authorList>
    </citation>
    <scope>NUCLEOTIDE SEQUENCE [LARGE SCALE GENOMIC DNA]</scope>
    <source>
        <strain evidence="1 2">DSM 13305</strain>
    </source>
</reference>
<dbReference type="AlphaFoldDB" id="A0A1H8TFX6"/>
<gene>
    <name evidence="1" type="ORF">SAMN04490178_106161</name>
</gene>
<dbReference type="Proteomes" id="UP000198847">
    <property type="component" value="Unassembled WGS sequence"/>
</dbReference>
<dbReference type="STRING" id="112903.SAMN04490178_106161"/>
<dbReference type="OrthoDB" id="5432414at2"/>